<comment type="caution">
    <text evidence="2">The sequence shown here is derived from an EMBL/GenBank/DDBJ whole genome shotgun (WGS) entry which is preliminary data.</text>
</comment>
<protein>
    <recommendedName>
        <fullName evidence="4">Tautomerase cis-CaaD-like domain-containing protein</fullName>
    </recommendedName>
</protein>
<evidence type="ECO:0000313" key="2">
    <source>
        <dbReference type="EMBL" id="KAL1875771.1"/>
    </source>
</evidence>
<proteinExistence type="predicted"/>
<feature type="region of interest" description="Disordered" evidence="1">
    <location>
        <begin position="1"/>
        <end position="52"/>
    </location>
</feature>
<keyword evidence="3" id="KW-1185">Reference proteome</keyword>
<evidence type="ECO:0008006" key="4">
    <source>
        <dbReference type="Google" id="ProtNLM"/>
    </source>
</evidence>
<evidence type="ECO:0000256" key="1">
    <source>
        <dbReference type="SAM" id="MobiDB-lite"/>
    </source>
</evidence>
<evidence type="ECO:0000313" key="3">
    <source>
        <dbReference type="Proteomes" id="UP001583177"/>
    </source>
</evidence>
<gene>
    <name evidence="2" type="ORF">Daus18300_002962</name>
</gene>
<reference evidence="2 3" key="1">
    <citation type="journal article" date="2024" name="IMA Fungus">
        <title>IMA Genome - F19 : A genome assembly and annotation guide to empower mycologists, including annotated draft genome sequences of Ceratocystis pirilliformis, Diaporthe australafricana, Fusarium ophioides, Paecilomyces lecythidis, and Sporothrix stenoceras.</title>
        <authorList>
            <person name="Aylward J."/>
            <person name="Wilson A.M."/>
            <person name="Visagie C.M."/>
            <person name="Spraker J."/>
            <person name="Barnes I."/>
            <person name="Buitendag C."/>
            <person name="Ceriani C."/>
            <person name="Del Mar Angel L."/>
            <person name="du Plessis D."/>
            <person name="Fuchs T."/>
            <person name="Gasser K."/>
            <person name="Kramer D."/>
            <person name="Li W."/>
            <person name="Munsamy K."/>
            <person name="Piso A."/>
            <person name="Price J.L."/>
            <person name="Sonnekus B."/>
            <person name="Thomas C."/>
            <person name="van der Nest A."/>
            <person name="van Dijk A."/>
            <person name="van Heerden A."/>
            <person name="van Vuuren N."/>
            <person name="Yilmaz N."/>
            <person name="Duong T.A."/>
            <person name="van der Merwe N.A."/>
            <person name="Wingfield M.J."/>
            <person name="Wingfield B.D."/>
        </authorList>
    </citation>
    <scope>NUCLEOTIDE SEQUENCE [LARGE SCALE GENOMIC DNA]</scope>
    <source>
        <strain evidence="2 3">CMW 18300</strain>
    </source>
</reference>
<organism evidence="2 3">
    <name type="scientific">Diaporthe australafricana</name>
    <dbReference type="NCBI Taxonomy" id="127596"/>
    <lineage>
        <taxon>Eukaryota</taxon>
        <taxon>Fungi</taxon>
        <taxon>Dikarya</taxon>
        <taxon>Ascomycota</taxon>
        <taxon>Pezizomycotina</taxon>
        <taxon>Sordariomycetes</taxon>
        <taxon>Sordariomycetidae</taxon>
        <taxon>Diaporthales</taxon>
        <taxon>Diaporthaceae</taxon>
        <taxon>Diaporthe</taxon>
    </lineage>
</organism>
<dbReference type="Proteomes" id="UP001583177">
    <property type="component" value="Unassembled WGS sequence"/>
</dbReference>
<accession>A0ABR3XJ69</accession>
<dbReference type="EMBL" id="JAWRVE010000018">
    <property type="protein sequence ID" value="KAL1875771.1"/>
    <property type="molecule type" value="Genomic_DNA"/>
</dbReference>
<name>A0ABR3XJ69_9PEZI</name>
<sequence length="243" mass="27468">MPVPSPNPGPRLETLASHSDPSVPLVSVYRPSRRPVPDPDYPCDTDAVPIEPRPRPSLQVYCTASLTTPNELESVARTLETVVLKDRFDTSGANYERLDVYSLPPATTTDEEEEEEAVRHGLFGTLAEADAAVQRCVAHQRAEIAARENNGKDWYVQRYDVPEGEWRRAIVVVRTTVAEWEWGEQGDKTGRGMMLSTVMFDHTKHGPDQVWVSSGFTEGDIRTLIRELRHELNWQHSFVQFLN</sequence>